<keyword evidence="3" id="KW-1185">Reference proteome</keyword>
<feature type="region of interest" description="Disordered" evidence="1">
    <location>
        <begin position="30"/>
        <end position="87"/>
    </location>
</feature>
<gene>
    <name evidence="2" type="ORF">CTheo_6844</name>
</gene>
<evidence type="ECO:0000256" key="1">
    <source>
        <dbReference type="SAM" id="MobiDB-lite"/>
    </source>
</evidence>
<dbReference type="EMBL" id="SSOP01000237">
    <property type="protein sequence ID" value="KAB5589707.1"/>
    <property type="molecule type" value="Genomic_DNA"/>
</dbReference>
<name>A0A5N5QEF9_9AGAM</name>
<dbReference type="Proteomes" id="UP000383932">
    <property type="component" value="Unassembled WGS sequence"/>
</dbReference>
<proteinExistence type="predicted"/>
<evidence type="ECO:0000313" key="3">
    <source>
        <dbReference type="Proteomes" id="UP000383932"/>
    </source>
</evidence>
<reference evidence="2 3" key="1">
    <citation type="journal article" date="2019" name="Fungal Biol. Biotechnol.">
        <title>Draft genome sequence of fastidious pathogen Ceratobasidium theobromae, which causes vascular-streak dieback in Theobroma cacao.</title>
        <authorList>
            <person name="Ali S.S."/>
            <person name="Asman A."/>
            <person name="Shao J."/>
            <person name="Firmansyah A.P."/>
            <person name="Susilo A.W."/>
            <person name="Rosmana A."/>
            <person name="McMahon P."/>
            <person name="Junaid M."/>
            <person name="Guest D."/>
            <person name="Kheng T.Y."/>
            <person name="Meinhardt L.W."/>
            <person name="Bailey B.A."/>
        </authorList>
    </citation>
    <scope>NUCLEOTIDE SEQUENCE [LARGE SCALE GENOMIC DNA]</scope>
    <source>
        <strain evidence="2 3">CT2</strain>
    </source>
</reference>
<comment type="caution">
    <text evidence="2">The sequence shown here is derived from an EMBL/GenBank/DDBJ whole genome shotgun (WGS) entry which is preliminary data.</text>
</comment>
<accession>A0A5N5QEF9</accession>
<evidence type="ECO:0000313" key="2">
    <source>
        <dbReference type="EMBL" id="KAB5589707.1"/>
    </source>
</evidence>
<dbReference type="AlphaFoldDB" id="A0A5N5QEF9"/>
<sequence length="87" mass="9169">MLKCKVIAGGYEESSNISEPEPPIVQTAAKKVRPPAAPPRLSTAPKPGMEGSRLPWSKSLTVLTSTTFDPVGLSNPEAKSATRPTPL</sequence>
<organism evidence="2 3">
    <name type="scientific">Ceratobasidium theobromae</name>
    <dbReference type="NCBI Taxonomy" id="1582974"/>
    <lineage>
        <taxon>Eukaryota</taxon>
        <taxon>Fungi</taxon>
        <taxon>Dikarya</taxon>
        <taxon>Basidiomycota</taxon>
        <taxon>Agaricomycotina</taxon>
        <taxon>Agaricomycetes</taxon>
        <taxon>Cantharellales</taxon>
        <taxon>Ceratobasidiaceae</taxon>
        <taxon>Ceratobasidium</taxon>
    </lineage>
</organism>
<feature type="compositionally biased region" description="Polar residues" evidence="1">
    <location>
        <begin position="58"/>
        <end position="68"/>
    </location>
</feature>
<protein>
    <submittedName>
        <fullName evidence="2">Uncharacterized protein</fullName>
    </submittedName>
</protein>